<dbReference type="PANTHER" id="PTHR31047:SF0">
    <property type="entry name" value="MEIOTICALLY UP-REGULATED GENE 157 PROTEIN"/>
    <property type="match status" value="1"/>
</dbReference>
<dbReference type="PANTHER" id="PTHR31047">
    <property type="entry name" value="MEIOTICALLY UP-REGULATED GENE 157 PROTEIN"/>
    <property type="match status" value="1"/>
</dbReference>
<evidence type="ECO:0000313" key="1">
    <source>
        <dbReference type="EMBL" id="MBO7744380.1"/>
    </source>
</evidence>
<proteinExistence type="predicted"/>
<dbReference type="RefSeq" id="WP_208847328.1">
    <property type="nucleotide sequence ID" value="NZ_JAGGDJ010000004.1"/>
</dbReference>
<sequence>MNSSLAAYIEETASKLARVRPEMVQTFKQCYPNTLDTTVERLHDDTTFIITGDIPAMWLRDSSAQIRPYARLAGKDDELAAMFRGTIERQAAYLAIDPYANAFNREANGNGHQSDATKMGPWIWERKYELDSLCYPVQLCKDYFDATGDVTVFTPAFHWMLRRIVDTMSTEQRHEELSAYRFEREDILLPSDTLPFGGRGTKVNFTGMIWSAFRPSDDACKFGYLIPANMFAAVVLGHIAEFAITAYGDETLAADALRLKKDVEFGIETYGVVDHPRYGRMYAYETDGFGNYNLMDDANVPSLLSIPYLGYRPADDETYKRTRAFILSKDNPYYAEGRFARGVGSPHTPLGYVWPIGLIVQGLTSTDAAEKRDIVDMLARTTAGTDYMHESFDPDRPETYTRPWFAWANSLFGQFLADWVNEQNID</sequence>
<name>A0ABS3W7U4_9BACL</name>
<keyword evidence="2" id="KW-1185">Reference proteome</keyword>
<dbReference type="InterPro" id="IPR008928">
    <property type="entry name" value="6-hairpin_glycosidase_sf"/>
</dbReference>
<keyword evidence="1" id="KW-0378">Hydrolase</keyword>
<dbReference type="PIRSF" id="PIRSF028846">
    <property type="entry name" value="UCP028846"/>
    <property type="match status" value="1"/>
</dbReference>
<dbReference type="Gene3D" id="1.50.10.10">
    <property type="match status" value="1"/>
</dbReference>
<protein>
    <submittedName>
        <fullName evidence="1">Glycoside hydrolase family 125 protein</fullName>
    </submittedName>
</protein>
<dbReference type="SUPFAM" id="SSF48208">
    <property type="entry name" value="Six-hairpin glycosidases"/>
    <property type="match status" value="1"/>
</dbReference>
<evidence type="ECO:0000313" key="2">
    <source>
        <dbReference type="Proteomes" id="UP000670947"/>
    </source>
</evidence>
<dbReference type="Proteomes" id="UP000670947">
    <property type="component" value="Unassembled WGS sequence"/>
</dbReference>
<organism evidence="1 2">
    <name type="scientific">Paenibacillus artemisiicola</name>
    <dbReference type="NCBI Taxonomy" id="1172618"/>
    <lineage>
        <taxon>Bacteria</taxon>
        <taxon>Bacillati</taxon>
        <taxon>Bacillota</taxon>
        <taxon>Bacilli</taxon>
        <taxon>Bacillales</taxon>
        <taxon>Paenibacillaceae</taxon>
        <taxon>Paenibacillus</taxon>
    </lineage>
</organism>
<dbReference type="InterPro" id="IPR012341">
    <property type="entry name" value="6hp_glycosidase-like_sf"/>
</dbReference>
<reference evidence="1 2" key="1">
    <citation type="submission" date="2021-03" db="EMBL/GenBank/DDBJ databases">
        <title>Paenibacillus artemisicola MWE-103 whole genome sequence.</title>
        <authorList>
            <person name="Ham Y.J."/>
        </authorList>
    </citation>
    <scope>NUCLEOTIDE SEQUENCE [LARGE SCALE GENOMIC DNA]</scope>
    <source>
        <strain evidence="1 2">MWE-103</strain>
    </source>
</reference>
<gene>
    <name evidence="1" type="ORF">I8J29_09255</name>
</gene>
<dbReference type="Pfam" id="PF06824">
    <property type="entry name" value="Glyco_hydro_125"/>
    <property type="match status" value="1"/>
</dbReference>
<dbReference type="EMBL" id="JAGGDJ010000004">
    <property type="protein sequence ID" value="MBO7744380.1"/>
    <property type="molecule type" value="Genomic_DNA"/>
</dbReference>
<accession>A0ABS3W7U4</accession>
<dbReference type="GO" id="GO:0016787">
    <property type="term" value="F:hydrolase activity"/>
    <property type="evidence" value="ECO:0007669"/>
    <property type="project" value="UniProtKB-KW"/>
</dbReference>
<dbReference type="SMART" id="SM01149">
    <property type="entry name" value="DUF1237"/>
    <property type="match status" value="1"/>
</dbReference>
<comment type="caution">
    <text evidence="1">The sequence shown here is derived from an EMBL/GenBank/DDBJ whole genome shotgun (WGS) entry which is preliminary data.</text>
</comment>
<dbReference type="InterPro" id="IPR008313">
    <property type="entry name" value="GH125"/>
</dbReference>